<name>A0A0A9F4H9_ARUDO</name>
<accession>A0A0A9F4H9</accession>
<reference evidence="1" key="2">
    <citation type="journal article" date="2015" name="Data Brief">
        <title>Shoot transcriptome of the giant reed, Arundo donax.</title>
        <authorList>
            <person name="Barrero R.A."/>
            <person name="Guerrero F.D."/>
            <person name="Moolhuijzen P."/>
            <person name="Goolsby J.A."/>
            <person name="Tidwell J."/>
            <person name="Bellgard S.E."/>
            <person name="Bellgard M.I."/>
        </authorList>
    </citation>
    <scope>NUCLEOTIDE SEQUENCE</scope>
    <source>
        <tissue evidence="1">Shoot tissue taken approximately 20 cm above the soil surface</tissue>
    </source>
</reference>
<dbReference type="EMBL" id="GBRH01194723">
    <property type="protein sequence ID" value="JAE03173.1"/>
    <property type="molecule type" value="Transcribed_RNA"/>
</dbReference>
<sequence>MQTCNLSPPEYKLHYTEFTASNHPYMRVNCSAESKKWLRAVAVLLQPLQSSSL</sequence>
<protein>
    <submittedName>
        <fullName evidence="1">Uncharacterized protein</fullName>
    </submittedName>
</protein>
<proteinExistence type="predicted"/>
<organism evidence="1">
    <name type="scientific">Arundo donax</name>
    <name type="common">Giant reed</name>
    <name type="synonym">Donax arundinaceus</name>
    <dbReference type="NCBI Taxonomy" id="35708"/>
    <lineage>
        <taxon>Eukaryota</taxon>
        <taxon>Viridiplantae</taxon>
        <taxon>Streptophyta</taxon>
        <taxon>Embryophyta</taxon>
        <taxon>Tracheophyta</taxon>
        <taxon>Spermatophyta</taxon>
        <taxon>Magnoliopsida</taxon>
        <taxon>Liliopsida</taxon>
        <taxon>Poales</taxon>
        <taxon>Poaceae</taxon>
        <taxon>PACMAD clade</taxon>
        <taxon>Arundinoideae</taxon>
        <taxon>Arundineae</taxon>
        <taxon>Arundo</taxon>
    </lineage>
</organism>
<reference evidence="1" key="1">
    <citation type="submission" date="2014-09" db="EMBL/GenBank/DDBJ databases">
        <authorList>
            <person name="Magalhaes I.L.F."/>
            <person name="Oliveira U."/>
            <person name="Santos F.R."/>
            <person name="Vidigal T.H.D.A."/>
            <person name="Brescovit A.D."/>
            <person name="Santos A.J."/>
        </authorList>
    </citation>
    <scope>NUCLEOTIDE SEQUENCE</scope>
    <source>
        <tissue evidence="1">Shoot tissue taken approximately 20 cm above the soil surface</tissue>
    </source>
</reference>
<evidence type="ECO:0000313" key="1">
    <source>
        <dbReference type="EMBL" id="JAE03173.1"/>
    </source>
</evidence>
<dbReference type="AlphaFoldDB" id="A0A0A9F4H9"/>